<gene>
    <name evidence="1" type="ORF">VA7868_02697</name>
</gene>
<keyword evidence="2" id="KW-1185">Reference proteome</keyword>
<reference evidence="1 2" key="1">
    <citation type="submission" date="2016-11" db="EMBL/GenBank/DDBJ databases">
        <authorList>
            <person name="Jaros S."/>
            <person name="Januszkiewicz K."/>
            <person name="Wedrychowicz H."/>
        </authorList>
    </citation>
    <scope>NUCLEOTIDE SEQUENCE [LARGE SCALE GENOMIC DNA]</scope>
    <source>
        <strain evidence="1 2">CECT 7868</strain>
    </source>
</reference>
<proteinExistence type="predicted"/>
<sequence length="79" mass="9150">MKTMKNNYLSVINAQIEKINQLTSETKQEKLSLVYNKSNYYIEKVHQNQSTSHPTILFQGKGRACYLFLNGYLASFQAK</sequence>
<dbReference type="Proteomes" id="UP000184608">
    <property type="component" value="Unassembled WGS sequence"/>
</dbReference>
<organism evidence="1 2">
    <name type="scientific">Vibrio aerogenes CECT 7868</name>
    <dbReference type="NCBI Taxonomy" id="1216006"/>
    <lineage>
        <taxon>Bacteria</taxon>
        <taxon>Pseudomonadati</taxon>
        <taxon>Pseudomonadota</taxon>
        <taxon>Gammaproteobacteria</taxon>
        <taxon>Vibrionales</taxon>
        <taxon>Vibrionaceae</taxon>
        <taxon>Vibrio</taxon>
    </lineage>
</organism>
<protein>
    <submittedName>
        <fullName evidence="1">Uncharacterized protein</fullName>
    </submittedName>
</protein>
<evidence type="ECO:0000313" key="2">
    <source>
        <dbReference type="Proteomes" id="UP000184608"/>
    </source>
</evidence>
<dbReference type="EMBL" id="FQXZ01000029">
    <property type="protein sequence ID" value="SHI23195.1"/>
    <property type="molecule type" value="Genomic_DNA"/>
</dbReference>
<dbReference type="AlphaFoldDB" id="A0A1M5ZFZ8"/>
<name>A0A1M5ZFZ8_9VIBR</name>
<evidence type="ECO:0000313" key="1">
    <source>
        <dbReference type="EMBL" id="SHI23195.1"/>
    </source>
</evidence>
<dbReference type="STRING" id="1216006.VA7868_02697"/>
<accession>A0A1M5ZFZ8</accession>